<dbReference type="InterPro" id="IPR004520">
    <property type="entry name" value="GTPase_MnmE"/>
</dbReference>
<dbReference type="InterPro" id="IPR006073">
    <property type="entry name" value="GTP-bd"/>
</dbReference>
<comment type="caution">
    <text evidence="9">The sequence shown here is derived from an EMBL/GenBank/DDBJ whole genome shotgun (WGS) entry which is preliminary data.</text>
</comment>
<dbReference type="Gene3D" id="3.40.50.300">
    <property type="entry name" value="P-loop containing nucleotide triphosphate hydrolases"/>
    <property type="match status" value="1"/>
</dbReference>
<feature type="domain" description="MnmE helical" evidence="8">
    <location>
        <begin position="153"/>
        <end position="513"/>
    </location>
</feature>
<dbReference type="GO" id="GO:0002098">
    <property type="term" value="P:tRNA wobble uridine modification"/>
    <property type="evidence" value="ECO:0007669"/>
    <property type="project" value="TreeGrafter"/>
</dbReference>
<protein>
    <submittedName>
        <fullName evidence="9">GTP-binding protein TrmE N-terminus</fullName>
    </submittedName>
</protein>
<dbReference type="Pfam" id="PF10396">
    <property type="entry name" value="TrmE_N"/>
    <property type="match status" value="1"/>
</dbReference>
<dbReference type="Proteomes" id="UP001458880">
    <property type="component" value="Unassembled WGS sequence"/>
</dbReference>
<reference evidence="9 10" key="1">
    <citation type="journal article" date="2024" name="BMC Genomics">
        <title>De novo assembly and annotation of Popillia japonica's genome with initial clues to its potential as an invasive pest.</title>
        <authorList>
            <person name="Cucini C."/>
            <person name="Boschi S."/>
            <person name="Funari R."/>
            <person name="Cardaioli E."/>
            <person name="Iannotti N."/>
            <person name="Marturano G."/>
            <person name="Paoli F."/>
            <person name="Bruttini M."/>
            <person name="Carapelli A."/>
            <person name="Frati F."/>
            <person name="Nardi F."/>
        </authorList>
    </citation>
    <scope>NUCLEOTIDE SEQUENCE [LARGE SCALE GENOMIC DNA]</scope>
    <source>
        <strain evidence="9">DMR45628</strain>
    </source>
</reference>
<dbReference type="Pfam" id="PF12631">
    <property type="entry name" value="MnmE_helical"/>
    <property type="match status" value="1"/>
</dbReference>
<dbReference type="Gene3D" id="1.20.120.430">
    <property type="entry name" value="tRNA modification GTPase MnmE domain 2"/>
    <property type="match status" value="1"/>
</dbReference>
<name>A0AAW1HUH7_POPJA</name>
<accession>A0AAW1HUH7</accession>
<sequence length="516" mass="58286">MFTKIYKIRLSLTTIPVNLFYYFSTAAHPFNETIYALSSGQGKSGVAVIRVSGKDSKLAVYKLLNRTTLLKPRYAYLTSIYNPVTKELLDKGLVLWFPGPNSFTGEDVCEFQVHGGTAIISSILQSLRSLDNFRLARPGEFTKRAFYNKKLDLVEAEGLADLINAETEMQRKQALIQSQGLLSKTYIKWKDELTTALMNFESLFNFENIDETNEAVALKNINNVITRVCEEVTNHLDDGKRGQLLRTGVKTAIIGEPNVGKSSLYNFLCKKKAAIVTPYPGTTRDTLEYYIDLFGYPVILYDTCGIRYRDVNLIEAEGVQVTLDTIKSSELLILVIDAGKYHVWLNHTPNGDMLCYVKDYIINELQVPDIINRGANSLRYLFQKRCLIVLNKIDKIEIPIEGEDLKDVSCISVSTNAGLEQFLNNIKNKLTDICAEPSSENPAITKLRHRNLLETCQDNLNQYLESAENPALDYALLGNNLRCALRSLTEIIEGRRDNRPVNDVLDEIFHNFCIGK</sequence>
<dbReference type="InterPro" id="IPR005225">
    <property type="entry name" value="Small_GTP-bd"/>
</dbReference>
<comment type="subcellular location">
    <subcellularLocation>
        <location evidence="1">Mitochondrion</location>
    </subcellularLocation>
</comment>
<dbReference type="InterPro" id="IPR027368">
    <property type="entry name" value="MnmE_dom2"/>
</dbReference>
<dbReference type="GO" id="GO:0005525">
    <property type="term" value="F:GTP binding"/>
    <property type="evidence" value="ECO:0007669"/>
    <property type="project" value="UniProtKB-KW"/>
</dbReference>
<dbReference type="NCBIfam" id="NF003661">
    <property type="entry name" value="PRK05291.1-3"/>
    <property type="match status" value="1"/>
</dbReference>
<dbReference type="GO" id="GO:0003924">
    <property type="term" value="F:GTPase activity"/>
    <property type="evidence" value="ECO:0007669"/>
    <property type="project" value="InterPro"/>
</dbReference>
<dbReference type="EMBL" id="JASPKY010000920">
    <property type="protein sequence ID" value="KAK9680237.1"/>
    <property type="molecule type" value="Genomic_DNA"/>
</dbReference>
<dbReference type="GO" id="GO:0030488">
    <property type="term" value="P:tRNA methylation"/>
    <property type="evidence" value="ECO:0007669"/>
    <property type="project" value="TreeGrafter"/>
</dbReference>
<evidence type="ECO:0000256" key="2">
    <source>
        <dbReference type="ARBA" id="ARBA00011043"/>
    </source>
</evidence>
<proteinExistence type="inferred from homology"/>
<dbReference type="Pfam" id="PF01926">
    <property type="entry name" value="MMR_HSR1"/>
    <property type="match status" value="1"/>
</dbReference>
<dbReference type="AlphaFoldDB" id="A0AAW1HUH7"/>
<dbReference type="NCBIfam" id="TIGR00231">
    <property type="entry name" value="small_GTP"/>
    <property type="match status" value="1"/>
</dbReference>
<dbReference type="GO" id="GO:0005739">
    <property type="term" value="C:mitochondrion"/>
    <property type="evidence" value="ECO:0007669"/>
    <property type="project" value="UniProtKB-SubCell"/>
</dbReference>
<comment type="similarity">
    <text evidence="2">Belongs to the TRAFAC class TrmE-Era-EngA-EngB-Septin-like GTPase superfamily. TrmE GTPase family.</text>
</comment>
<dbReference type="HAMAP" id="MF_00379">
    <property type="entry name" value="GTPase_MnmE"/>
    <property type="match status" value="1"/>
</dbReference>
<keyword evidence="5" id="KW-0342">GTP-binding</keyword>
<dbReference type="InterPro" id="IPR027266">
    <property type="entry name" value="TrmE/GcvT-like"/>
</dbReference>
<keyword evidence="4" id="KW-0547">Nucleotide-binding</keyword>
<evidence type="ECO:0000313" key="10">
    <source>
        <dbReference type="Proteomes" id="UP001458880"/>
    </source>
</evidence>
<dbReference type="PANTHER" id="PTHR42714:SF2">
    <property type="entry name" value="TRNA MODIFICATION GTPASE GTPBP3, MITOCHONDRIAL"/>
    <property type="match status" value="1"/>
</dbReference>
<dbReference type="InterPro" id="IPR027417">
    <property type="entry name" value="P-loop_NTPase"/>
</dbReference>
<gene>
    <name evidence="9" type="ORF">QE152_g39251</name>
</gene>
<keyword evidence="3" id="KW-0819">tRNA processing</keyword>
<dbReference type="CDD" id="cd14858">
    <property type="entry name" value="TrmE_N"/>
    <property type="match status" value="1"/>
</dbReference>
<evidence type="ECO:0000259" key="6">
    <source>
        <dbReference type="Pfam" id="PF01926"/>
    </source>
</evidence>
<evidence type="ECO:0000259" key="8">
    <source>
        <dbReference type="Pfam" id="PF12631"/>
    </source>
</evidence>
<evidence type="ECO:0000256" key="1">
    <source>
        <dbReference type="ARBA" id="ARBA00004173"/>
    </source>
</evidence>
<evidence type="ECO:0000256" key="3">
    <source>
        <dbReference type="ARBA" id="ARBA00022694"/>
    </source>
</evidence>
<feature type="domain" description="G" evidence="6">
    <location>
        <begin position="251"/>
        <end position="342"/>
    </location>
</feature>
<evidence type="ECO:0000256" key="4">
    <source>
        <dbReference type="ARBA" id="ARBA00022741"/>
    </source>
</evidence>
<evidence type="ECO:0000313" key="9">
    <source>
        <dbReference type="EMBL" id="KAK9680237.1"/>
    </source>
</evidence>
<organism evidence="9 10">
    <name type="scientific">Popillia japonica</name>
    <name type="common">Japanese beetle</name>
    <dbReference type="NCBI Taxonomy" id="7064"/>
    <lineage>
        <taxon>Eukaryota</taxon>
        <taxon>Metazoa</taxon>
        <taxon>Ecdysozoa</taxon>
        <taxon>Arthropoda</taxon>
        <taxon>Hexapoda</taxon>
        <taxon>Insecta</taxon>
        <taxon>Pterygota</taxon>
        <taxon>Neoptera</taxon>
        <taxon>Endopterygota</taxon>
        <taxon>Coleoptera</taxon>
        <taxon>Polyphaga</taxon>
        <taxon>Scarabaeiformia</taxon>
        <taxon>Scarabaeidae</taxon>
        <taxon>Rutelinae</taxon>
        <taxon>Popillia</taxon>
    </lineage>
</organism>
<dbReference type="FunFam" id="3.30.1360.120:FF:000007">
    <property type="entry name" value="tRNA modification GTPase GTPBP3, mitochondrial"/>
    <property type="match status" value="1"/>
</dbReference>
<dbReference type="PANTHER" id="PTHR42714">
    <property type="entry name" value="TRNA MODIFICATION GTPASE GTPBP3"/>
    <property type="match status" value="1"/>
</dbReference>
<dbReference type="CDD" id="cd04164">
    <property type="entry name" value="trmE"/>
    <property type="match status" value="1"/>
</dbReference>
<dbReference type="Gene3D" id="3.30.1360.120">
    <property type="entry name" value="Probable tRNA modification gtpase trme, domain 1"/>
    <property type="match status" value="1"/>
</dbReference>
<dbReference type="InterPro" id="IPR031168">
    <property type="entry name" value="G_TrmE"/>
</dbReference>
<dbReference type="InterPro" id="IPR018948">
    <property type="entry name" value="GTP-bd_TrmE_N"/>
</dbReference>
<evidence type="ECO:0000259" key="7">
    <source>
        <dbReference type="Pfam" id="PF10396"/>
    </source>
</evidence>
<evidence type="ECO:0000256" key="5">
    <source>
        <dbReference type="ARBA" id="ARBA00023134"/>
    </source>
</evidence>
<dbReference type="SUPFAM" id="SSF52540">
    <property type="entry name" value="P-loop containing nucleoside triphosphate hydrolases"/>
    <property type="match status" value="1"/>
</dbReference>
<feature type="domain" description="GTP-binding protein TrmE N-terminal" evidence="7">
    <location>
        <begin position="33"/>
        <end position="150"/>
    </location>
</feature>
<dbReference type="InterPro" id="IPR025867">
    <property type="entry name" value="MnmE_helical"/>
</dbReference>
<keyword evidence="10" id="KW-1185">Reference proteome</keyword>